<evidence type="ECO:0000256" key="3">
    <source>
        <dbReference type="ARBA" id="ARBA00022676"/>
    </source>
</evidence>
<evidence type="ECO:0000259" key="8">
    <source>
        <dbReference type="Pfam" id="PF13439"/>
    </source>
</evidence>
<dbReference type="SUPFAM" id="SSF53756">
    <property type="entry name" value="UDP-Glycosyltransferase/glycogen phosphorylase"/>
    <property type="match status" value="1"/>
</dbReference>
<accession>A0A524RR21</accession>
<dbReference type="Pfam" id="PF00534">
    <property type="entry name" value="Glycos_transf_1"/>
    <property type="match status" value="1"/>
</dbReference>
<dbReference type="InterPro" id="IPR006380">
    <property type="entry name" value="SPP-like_dom"/>
</dbReference>
<dbReference type="InterPro" id="IPR012822">
    <property type="entry name" value="SucroseP_synth_GlycoTrfase_dom"/>
</dbReference>
<evidence type="ECO:0000259" key="7">
    <source>
        <dbReference type="Pfam" id="PF05116"/>
    </source>
</evidence>
<comment type="catalytic activity">
    <reaction evidence="5">
        <text>beta-D-fructose 6-phosphate + UDP-alpha-D-glucose = sucrose 6(F)-phosphate + UDP + H(+)</text>
        <dbReference type="Rhea" id="RHEA:22172"/>
        <dbReference type="ChEBI" id="CHEBI:15378"/>
        <dbReference type="ChEBI" id="CHEBI:57634"/>
        <dbReference type="ChEBI" id="CHEBI:57723"/>
        <dbReference type="ChEBI" id="CHEBI:58223"/>
        <dbReference type="ChEBI" id="CHEBI:58885"/>
        <dbReference type="EC" id="2.4.1.14"/>
    </reaction>
</comment>
<dbReference type="InterPro" id="IPR036412">
    <property type="entry name" value="HAD-like_sf"/>
</dbReference>
<dbReference type="Gene3D" id="3.90.1070.10">
    <property type="match status" value="1"/>
</dbReference>
<dbReference type="SUPFAM" id="SSF56784">
    <property type="entry name" value="HAD-like"/>
    <property type="match status" value="1"/>
</dbReference>
<evidence type="ECO:0000256" key="5">
    <source>
        <dbReference type="ARBA" id="ARBA00047471"/>
    </source>
</evidence>
<dbReference type="InterPro" id="IPR028098">
    <property type="entry name" value="Glyco_trans_4-like_N"/>
</dbReference>
<protein>
    <recommendedName>
        <fullName evidence="2">sucrose-phosphate synthase</fullName>
        <ecNumber evidence="2">2.4.1.14</ecNumber>
    </recommendedName>
</protein>
<dbReference type="EMBL" id="SRMO01000006">
    <property type="protein sequence ID" value="TGG96643.1"/>
    <property type="molecule type" value="Genomic_DNA"/>
</dbReference>
<evidence type="ECO:0000313" key="10">
    <source>
        <dbReference type="Proteomes" id="UP000317990"/>
    </source>
</evidence>
<dbReference type="InterPro" id="IPR044161">
    <property type="entry name" value="SPS"/>
</dbReference>
<organism evidence="9 10">
    <name type="scientific">Aphanocapsa feldmannii 277cV</name>
    <dbReference type="NCBI Taxonomy" id="2507553"/>
    <lineage>
        <taxon>Bacteria</taxon>
        <taxon>Bacillati</taxon>
        <taxon>Cyanobacteriota</taxon>
        <taxon>Cyanophyceae</taxon>
        <taxon>Oscillatoriophycideae</taxon>
        <taxon>Chroococcales</taxon>
        <taxon>Microcystaceae</taxon>
        <taxon>Aphanocapsa</taxon>
    </lineage>
</organism>
<dbReference type="InterPro" id="IPR023214">
    <property type="entry name" value="HAD_sf"/>
</dbReference>
<name>A0A524RR21_9CHRO</name>
<comment type="caution">
    <text evidence="9">The sequence shown here is derived from an EMBL/GenBank/DDBJ whole genome shotgun (WGS) entry which is preliminary data.</text>
</comment>
<dbReference type="GO" id="GO:0046524">
    <property type="term" value="F:sucrose-phosphate synthase activity"/>
    <property type="evidence" value="ECO:0007669"/>
    <property type="project" value="UniProtKB-EC"/>
</dbReference>
<evidence type="ECO:0000256" key="1">
    <source>
        <dbReference type="ARBA" id="ARBA00006530"/>
    </source>
</evidence>
<evidence type="ECO:0000256" key="2">
    <source>
        <dbReference type="ARBA" id="ARBA00012536"/>
    </source>
</evidence>
<feature type="domain" description="Glycosyl transferase family 1" evidence="6">
    <location>
        <begin position="250"/>
        <end position="409"/>
    </location>
</feature>
<dbReference type="Gene3D" id="3.40.50.2000">
    <property type="entry name" value="Glycogen Phosphorylase B"/>
    <property type="match status" value="2"/>
</dbReference>
<dbReference type="InterPro" id="IPR001296">
    <property type="entry name" value="Glyco_trans_1"/>
</dbReference>
<dbReference type="Gene3D" id="3.40.50.1000">
    <property type="entry name" value="HAD superfamily/HAD-like"/>
    <property type="match status" value="1"/>
</dbReference>
<keyword evidence="3" id="KW-0328">Glycosyltransferase</keyword>
<sequence>MDLIHLHLHGLFRGKDLELGRDADTGGQTTYVLELVRALARQPGVDRVDVVTRLIEDRRISSGYARAEEVIAPGARILRFPFGPRRYLRKELIWPHLDELADRLAGHIERSARRPHWIHAHYADAGYVGALVSRRLDIPLVFTGHSLGREKLRRLLTAGQSREAIDQHYAISRRIDSEELALAQSSLVVTSTQQEITRQYARYGRFHPEQAEVIPPGVDLQRFHPPEPGDTFPALTKIFGSFLRNPALPPIVALSRADRRKNAPALLEAFGRSARLRSRHNLILVMGCRDDIRNTDREQREIFHQVFELIDRYDLYGQVAYPKAIDGQLVPSVYRWAAQLGGLFVNPALTEPFGLTLLEAAASGLPLVATDDGGPCDIIARCGNGMLTDVTDLDQLRAAIERVLADRSRWQAYASHGLEAVREHFSWQAHARRYLALASAVARQHTPLPIPALPQVATLPHLASSDRRLLICDLDVALREADAESLTALCRRIEQSRRHTAFGLSTGCGLLQARDRLEDLGLPQPDILITRSGTEIHYGENAVVDEVWRHNISQGWDRQTVAAALDDFGDRLSAQDQEHQGPFKISYLVDCADDAFYAAVQHRLRELDLPARPQLFDGRFLDVLPLNASKADAIRHLSRRWAIPLENILVVVSQQGDGDMLRGLPLGVVLVDHDPALDRLRQHRSVFFARRPRAWGILEAMDHYRFAQR</sequence>
<evidence type="ECO:0000256" key="4">
    <source>
        <dbReference type="ARBA" id="ARBA00022679"/>
    </source>
</evidence>
<dbReference type="NCBIfam" id="TIGR02472">
    <property type="entry name" value="sucr_P_syn_N"/>
    <property type="match status" value="1"/>
</dbReference>
<feature type="domain" description="Sucrose phosphatase-like" evidence="7">
    <location>
        <begin position="467"/>
        <end position="705"/>
    </location>
</feature>
<proteinExistence type="inferred from homology"/>
<dbReference type="NCBIfam" id="TIGR02471">
    <property type="entry name" value="sucr_syn_bact_C"/>
    <property type="match status" value="1"/>
</dbReference>
<dbReference type="Proteomes" id="UP000317990">
    <property type="component" value="Unassembled WGS sequence"/>
</dbReference>
<comment type="similarity">
    <text evidence="1">Belongs to the glycosyltransferase 1 family.</text>
</comment>
<evidence type="ECO:0000259" key="6">
    <source>
        <dbReference type="Pfam" id="PF00534"/>
    </source>
</evidence>
<dbReference type="AlphaFoldDB" id="A0A524RR21"/>
<dbReference type="EC" id="2.4.1.14" evidence="2"/>
<keyword evidence="4 9" id="KW-0808">Transferase</keyword>
<feature type="domain" description="Glycosyltransferase subfamily 4-like N-terminal" evidence="8">
    <location>
        <begin position="26"/>
        <end position="222"/>
    </location>
</feature>
<dbReference type="PANTHER" id="PTHR46039:SF5">
    <property type="entry name" value="SUCROSE-PHOSPHATE SYNTHASE 3-RELATED"/>
    <property type="match status" value="1"/>
</dbReference>
<gene>
    <name evidence="9" type="ORF">ERJ67_00725</name>
</gene>
<dbReference type="InterPro" id="IPR012821">
    <property type="entry name" value="Sucrose_P_synth_Pase-like_dom"/>
</dbReference>
<evidence type="ECO:0000313" key="9">
    <source>
        <dbReference type="EMBL" id="TGG96643.1"/>
    </source>
</evidence>
<reference evidence="9 10" key="1">
    <citation type="journal article" date="2019" name="mSystems">
        <title>Life at home and on the roam: Genomic adaptions reflect the dual lifestyle of an intracellular, facultative symbiont.</title>
        <authorList>
            <person name="Burgsdorf I."/>
        </authorList>
    </citation>
    <scope>NUCLEOTIDE SEQUENCE [LARGE SCALE GENOMIC DNA]</scope>
    <source>
        <strain evidence="9">277cV</strain>
    </source>
</reference>
<dbReference type="Pfam" id="PF13439">
    <property type="entry name" value="Glyco_transf_4"/>
    <property type="match status" value="1"/>
</dbReference>
<dbReference type="PANTHER" id="PTHR46039">
    <property type="entry name" value="SUCROSE-PHOSPHATE SYNTHASE 3-RELATED"/>
    <property type="match status" value="1"/>
</dbReference>
<dbReference type="Pfam" id="PF05116">
    <property type="entry name" value="S6PP"/>
    <property type="match status" value="1"/>
</dbReference>